<reference evidence="6 7" key="1">
    <citation type="journal article" date="2020" name="ISME J.">
        <title>Comparative genomics reveals insights into cyanobacterial evolution and habitat adaptation.</title>
        <authorList>
            <person name="Chen M.Y."/>
            <person name="Teng W.K."/>
            <person name="Zhao L."/>
            <person name="Hu C.X."/>
            <person name="Zhou Y.K."/>
            <person name="Han B.P."/>
            <person name="Song L.R."/>
            <person name="Shu W.S."/>
        </authorList>
    </citation>
    <scope>NUCLEOTIDE SEQUENCE [LARGE SCALE GENOMIC DNA]</scope>
    <source>
        <strain evidence="6 7">FACHB-1050</strain>
    </source>
</reference>
<protein>
    <recommendedName>
        <fullName evidence="4">Alanine racemase</fullName>
        <ecNumber evidence="4">5.1.1.1</ecNumber>
    </recommendedName>
</protein>
<dbReference type="SUPFAM" id="SSF50621">
    <property type="entry name" value="Alanine racemase C-terminal domain-like"/>
    <property type="match status" value="1"/>
</dbReference>
<comment type="cofactor">
    <cofactor evidence="1 4">
        <name>pyridoxal 5'-phosphate</name>
        <dbReference type="ChEBI" id="CHEBI:597326"/>
    </cofactor>
</comment>
<name>A0ABR8CBK4_9CYAN</name>
<dbReference type="CDD" id="cd00430">
    <property type="entry name" value="PLPDE_III_AR"/>
    <property type="match status" value="1"/>
</dbReference>
<feature type="active site" description="Proton acceptor; specific for D-alanine" evidence="4">
    <location>
        <position position="39"/>
    </location>
</feature>
<evidence type="ECO:0000259" key="5">
    <source>
        <dbReference type="SMART" id="SM01005"/>
    </source>
</evidence>
<sequence>MLKQNHRAWVEVDLSAIKHNVHQLKSLLTAPTELMAIVKADAYGHGAIDVSQTAIEAGATWLGVATIPEGIQLRCAGITVPIVVLGATNGVDEIKAIAEYRLQPTICNPKQALIYHDVLSQIGEQVPVHLKIDTGMSRLGVNWQEAIAFVQLVQHLPNLEIMSVYSHFATADERDRTFMELQTQRFEQIIAALKAEGLYPPRIHICNTAAMLCDRQIHFDIVRTGLGIYGLYPAPHLKNIIDLRPALTVKARITQVKEIKAGTSVSYGRSFIASQDMTIATVAIGYADGIPRGLSNRIRVSVNGQKVSQIGTITMDQCAIDVTHVSNVHVGDVVTFLGGASENTADDWANLLGTISWEVLCGFKHRLPRINVVGEIRKPEALSGASQIGLE</sequence>
<keyword evidence="7" id="KW-1185">Reference proteome</keyword>
<dbReference type="PRINTS" id="PR00992">
    <property type="entry name" value="ALARACEMASE"/>
</dbReference>
<comment type="function">
    <text evidence="4">Catalyzes the interconversion of L-alanine and D-alanine. May also act on other amino acids.</text>
</comment>
<feature type="domain" description="Alanine racemase C-terminal" evidence="5">
    <location>
        <begin position="246"/>
        <end position="372"/>
    </location>
</feature>
<dbReference type="InterPro" id="IPR001608">
    <property type="entry name" value="Ala_racemase_N"/>
</dbReference>
<dbReference type="PROSITE" id="PS00395">
    <property type="entry name" value="ALANINE_RACEMASE"/>
    <property type="match status" value="1"/>
</dbReference>
<dbReference type="PANTHER" id="PTHR30511:SF0">
    <property type="entry name" value="ALANINE RACEMASE, CATABOLIC-RELATED"/>
    <property type="match status" value="1"/>
</dbReference>
<proteinExistence type="inferred from homology"/>
<dbReference type="PANTHER" id="PTHR30511">
    <property type="entry name" value="ALANINE RACEMASE"/>
    <property type="match status" value="1"/>
</dbReference>
<dbReference type="InterPro" id="IPR020622">
    <property type="entry name" value="Ala_racemase_pyridoxalP-BS"/>
</dbReference>
<dbReference type="GO" id="GO:0008784">
    <property type="term" value="F:alanine racemase activity"/>
    <property type="evidence" value="ECO:0007669"/>
    <property type="project" value="UniProtKB-EC"/>
</dbReference>
<evidence type="ECO:0000256" key="1">
    <source>
        <dbReference type="ARBA" id="ARBA00001933"/>
    </source>
</evidence>
<dbReference type="EC" id="5.1.1.1" evidence="4"/>
<organism evidence="6 7">
    <name type="scientific">Phormidium tenue FACHB-1050</name>
    <dbReference type="NCBI Taxonomy" id="2692857"/>
    <lineage>
        <taxon>Bacteria</taxon>
        <taxon>Bacillati</taxon>
        <taxon>Cyanobacteriota</taxon>
        <taxon>Cyanophyceae</taxon>
        <taxon>Oscillatoriophycideae</taxon>
        <taxon>Oscillatoriales</taxon>
        <taxon>Oscillatoriaceae</taxon>
        <taxon>Phormidium</taxon>
    </lineage>
</organism>
<comment type="catalytic activity">
    <reaction evidence="4">
        <text>L-alanine = D-alanine</text>
        <dbReference type="Rhea" id="RHEA:20249"/>
        <dbReference type="ChEBI" id="CHEBI:57416"/>
        <dbReference type="ChEBI" id="CHEBI:57972"/>
        <dbReference type="EC" id="5.1.1.1"/>
    </reaction>
</comment>
<dbReference type="NCBIfam" id="TIGR00492">
    <property type="entry name" value="alr"/>
    <property type="match status" value="1"/>
</dbReference>
<gene>
    <name evidence="6" type="ORF">H6G05_08210</name>
</gene>
<dbReference type="RefSeq" id="WP_190577705.1">
    <property type="nucleotide sequence ID" value="NZ_CAWPQU010000089.1"/>
</dbReference>
<feature type="binding site" evidence="4">
    <location>
        <position position="138"/>
    </location>
    <ligand>
        <name>substrate</name>
    </ligand>
</feature>
<dbReference type="Gene3D" id="2.40.37.10">
    <property type="entry name" value="Lyase, Ornithine Decarboxylase, Chain A, domain 1"/>
    <property type="match status" value="1"/>
</dbReference>
<evidence type="ECO:0000256" key="3">
    <source>
        <dbReference type="ARBA" id="ARBA00023235"/>
    </source>
</evidence>
<feature type="modified residue" description="N6-(pyridoxal phosphate)lysine" evidence="4">
    <location>
        <position position="39"/>
    </location>
</feature>
<dbReference type="InterPro" id="IPR000821">
    <property type="entry name" value="Ala_racemase"/>
</dbReference>
<feature type="binding site" evidence="4">
    <location>
        <position position="315"/>
    </location>
    <ligand>
        <name>substrate</name>
    </ligand>
</feature>
<dbReference type="HAMAP" id="MF_01201">
    <property type="entry name" value="Ala_racemase"/>
    <property type="match status" value="1"/>
</dbReference>
<dbReference type="InterPro" id="IPR009006">
    <property type="entry name" value="Ala_racemase/Decarboxylase_C"/>
</dbReference>
<comment type="similarity">
    <text evidence="4">Belongs to the alanine racemase family.</text>
</comment>
<dbReference type="EMBL" id="JACJQY010000009">
    <property type="protein sequence ID" value="MBD2316829.1"/>
    <property type="molecule type" value="Genomic_DNA"/>
</dbReference>
<dbReference type="Gene3D" id="3.20.20.10">
    <property type="entry name" value="Alanine racemase"/>
    <property type="match status" value="1"/>
</dbReference>
<dbReference type="Proteomes" id="UP000618445">
    <property type="component" value="Unassembled WGS sequence"/>
</dbReference>
<accession>A0ABR8CBK4</accession>
<keyword evidence="3 4" id="KW-0413">Isomerase</keyword>
<dbReference type="InterPro" id="IPR029066">
    <property type="entry name" value="PLP-binding_barrel"/>
</dbReference>
<dbReference type="SUPFAM" id="SSF51419">
    <property type="entry name" value="PLP-binding barrel"/>
    <property type="match status" value="1"/>
</dbReference>
<comment type="pathway">
    <text evidence="4">Amino-acid biosynthesis; D-alanine biosynthesis; D-alanine from L-alanine: step 1/1.</text>
</comment>
<dbReference type="InterPro" id="IPR011079">
    <property type="entry name" value="Ala_racemase_C"/>
</dbReference>
<keyword evidence="2 4" id="KW-0663">Pyridoxal phosphate</keyword>
<evidence type="ECO:0000313" key="7">
    <source>
        <dbReference type="Proteomes" id="UP000618445"/>
    </source>
</evidence>
<dbReference type="Pfam" id="PF00842">
    <property type="entry name" value="Ala_racemase_C"/>
    <property type="match status" value="1"/>
</dbReference>
<comment type="caution">
    <text evidence="6">The sequence shown here is derived from an EMBL/GenBank/DDBJ whole genome shotgun (WGS) entry which is preliminary data.</text>
</comment>
<dbReference type="SMART" id="SM01005">
    <property type="entry name" value="Ala_racemase_C"/>
    <property type="match status" value="1"/>
</dbReference>
<evidence type="ECO:0000256" key="2">
    <source>
        <dbReference type="ARBA" id="ARBA00022898"/>
    </source>
</evidence>
<evidence type="ECO:0000256" key="4">
    <source>
        <dbReference type="HAMAP-Rule" id="MF_01201"/>
    </source>
</evidence>
<evidence type="ECO:0000313" key="6">
    <source>
        <dbReference type="EMBL" id="MBD2316829.1"/>
    </source>
</evidence>
<dbReference type="Pfam" id="PF01168">
    <property type="entry name" value="Ala_racemase_N"/>
    <property type="match status" value="1"/>
</dbReference>
<feature type="active site" description="Proton acceptor; specific for L-alanine" evidence="4">
    <location>
        <position position="267"/>
    </location>
</feature>